<name>K7KZU0_SOYBN</name>
<dbReference type="Gramene" id="KRH47887">
    <property type="protein sequence ID" value="KRH47887"/>
    <property type="gene ID" value="GLYMA_07G054400"/>
</dbReference>
<reference evidence="2" key="2">
    <citation type="submission" date="2018-02" db="UniProtKB">
        <authorList>
            <consortium name="EnsemblPlants"/>
        </authorList>
    </citation>
    <scope>IDENTIFICATION</scope>
    <source>
        <strain evidence="2">Williams 82</strain>
    </source>
</reference>
<dbReference type="InParanoid" id="K7KZU0"/>
<reference evidence="1 2" key="1">
    <citation type="journal article" date="2010" name="Nature">
        <title>Genome sequence of the palaeopolyploid soybean.</title>
        <authorList>
            <person name="Schmutz J."/>
            <person name="Cannon S.B."/>
            <person name="Schlueter J."/>
            <person name="Ma J."/>
            <person name="Mitros T."/>
            <person name="Nelson W."/>
            <person name="Hyten D.L."/>
            <person name="Song Q."/>
            <person name="Thelen J.J."/>
            <person name="Cheng J."/>
            <person name="Xu D."/>
            <person name="Hellsten U."/>
            <person name="May G.D."/>
            <person name="Yu Y."/>
            <person name="Sakurai T."/>
            <person name="Umezawa T."/>
            <person name="Bhattacharyya M.K."/>
            <person name="Sandhu D."/>
            <person name="Valliyodan B."/>
            <person name="Lindquist E."/>
            <person name="Peto M."/>
            <person name="Grant D."/>
            <person name="Shu S."/>
            <person name="Goodstein D."/>
            <person name="Barry K."/>
            <person name="Futrell-Griggs M."/>
            <person name="Abernathy B."/>
            <person name="Du J."/>
            <person name="Tian Z."/>
            <person name="Zhu L."/>
            <person name="Gill N."/>
            <person name="Joshi T."/>
            <person name="Libault M."/>
            <person name="Sethuraman A."/>
            <person name="Zhang X.-C."/>
            <person name="Shinozaki K."/>
            <person name="Nguyen H.T."/>
            <person name="Wing R.A."/>
            <person name="Cregan P."/>
            <person name="Specht J."/>
            <person name="Grimwood J."/>
            <person name="Rokhsar D."/>
            <person name="Stacey G."/>
            <person name="Shoemaker R.C."/>
            <person name="Jackson S.A."/>
        </authorList>
    </citation>
    <scope>NUCLEOTIDE SEQUENCE</scope>
    <source>
        <strain evidence="2">cv. Williams 82</strain>
        <tissue evidence="1">Callus</tissue>
    </source>
</reference>
<reference evidence="1" key="3">
    <citation type="submission" date="2018-07" db="EMBL/GenBank/DDBJ databases">
        <title>WGS assembly of Glycine max.</title>
        <authorList>
            <person name="Schmutz J."/>
            <person name="Cannon S."/>
            <person name="Schlueter J."/>
            <person name="Ma J."/>
            <person name="Mitros T."/>
            <person name="Nelson W."/>
            <person name="Hyten D."/>
            <person name="Song Q."/>
            <person name="Thelen J."/>
            <person name="Cheng J."/>
            <person name="Xu D."/>
            <person name="Hellsten U."/>
            <person name="May G."/>
            <person name="Yu Y."/>
            <person name="Sakurai T."/>
            <person name="Umezawa T."/>
            <person name="Bhattacharyya M."/>
            <person name="Sandhu D."/>
            <person name="Valliyodan B."/>
            <person name="Lindquist E."/>
            <person name="Peto M."/>
            <person name="Grant D."/>
            <person name="Shu S."/>
            <person name="Goodstein D."/>
            <person name="Barry K."/>
            <person name="Futrell-Griggs M."/>
            <person name="Abernathy B."/>
            <person name="Du J."/>
            <person name="Tian Z."/>
            <person name="Zhu L."/>
            <person name="Gill N."/>
            <person name="Joshi T."/>
            <person name="Libault M."/>
            <person name="Sethuraman A."/>
            <person name="Zhang X."/>
            <person name="Shinozaki K."/>
            <person name="Nguyen H."/>
            <person name="Wing R."/>
            <person name="Cregan P."/>
            <person name="Specht J."/>
            <person name="Grimwood J."/>
            <person name="Rokhsar D."/>
            <person name="Stacey G."/>
            <person name="Shoemaker R."/>
            <person name="Jackson S."/>
        </authorList>
    </citation>
    <scope>NUCLEOTIDE SEQUENCE</scope>
    <source>
        <tissue evidence="1">Callus</tissue>
    </source>
</reference>
<organism evidence="1">
    <name type="scientific">Glycine max</name>
    <name type="common">Soybean</name>
    <name type="synonym">Glycine hispida</name>
    <dbReference type="NCBI Taxonomy" id="3847"/>
    <lineage>
        <taxon>Eukaryota</taxon>
        <taxon>Viridiplantae</taxon>
        <taxon>Streptophyta</taxon>
        <taxon>Embryophyta</taxon>
        <taxon>Tracheophyta</taxon>
        <taxon>Spermatophyta</taxon>
        <taxon>Magnoliopsida</taxon>
        <taxon>eudicotyledons</taxon>
        <taxon>Gunneridae</taxon>
        <taxon>Pentapetalae</taxon>
        <taxon>rosids</taxon>
        <taxon>fabids</taxon>
        <taxon>Fabales</taxon>
        <taxon>Fabaceae</taxon>
        <taxon>Papilionoideae</taxon>
        <taxon>50 kb inversion clade</taxon>
        <taxon>NPAAA clade</taxon>
        <taxon>indigoferoid/millettioid clade</taxon>
        <taxon>Phaseoleae</taxon>
        <taxon>Glycine</taxon>
        <taxon>Glycine subgen. Soja</taxon>
    </lineage>
</organism>
<evidence type="ECO:0000313" key="2">
    <source>
        <dbReference type="EnsemblPlants" id="KRH47887"/>
    </source>
</evidence>
<evidence type="ECO:0000313" key="3">
    <source>
        <dbReference type="Proteomes" id="UP000008827"/>
    </source>
</evidence>
<evidence type="ECO:0000313" key="1">
    <source>
        <dbReference type="EMBL" id="KRH47887.1"/>
    </source>
</evidence>
<keyword evidence="3" id="KW-1185">Reference proteome</keyword>
<dbReference type="PaxDb" id="3847-GLYMA07G06000.1"/>
<dbReference type="HOGENOM" id="CLU_2403916_0_0_1"/>
<sequence length="93" mass="10341">MLQTLKLILSACHCQEVKQGHYFNHKCLKLNHCSSLNLSFILVNPLDSILASILKALCVFHLPQVVSFRENENPSALNSIVNPPALLLLSFVS</sequence>
<dbReference type="EMBL" id="CM000840">
    <property type="protein sequence ID" value="KRH47887.1"/>
    <property type="molecule type" value="Genomic_DNA"/>
</dbReference>
<proteinExistence type="predicted"/>
<gene>
    <name evidence="1" type="ORF">GLYMA_07G054400</name>
</gene>
<dbReference type="EnsemblPlants" id="KRH47887">
    <property type="protein sequence ID" value="KRH47887"/>
    <property type="gene ID" value="GLYMA_07G054400"/>
</dbReference>
<protein>
    <submittedName>
        <fullName evidence="1 2">Uncharacterized protein</fullName>
    </submittedName>
</protein>
<dbReference type="Proteomes" id="UP000008827">
    <property type="component" value="Chromosome 7"/>
</dbReference>
<dbReference type="AlphaFoldDB" id="K7KZU0"/>
<accession>K7KZU0</accession>